<evidence type="ECO:0000313" key="2">
    <source>
        <dbReference type="Proteomes" id="UP001288620"/>
    </source>
</evidence>
<gene>
    <name evidence="1" type="ORF">N4G40_12925</name>
</gene>
<proteinExistence type="predicted"/>
<dbReference type="EMBL" id="JAOBTT010000001">
    <property type="protein sequence ID" value="MDZ7279161.1"/>
    <property type="molecule type" value="Genomic_DNA"/>
</dbReference>
<dbReference type="SUPFAM" id="SSF159501">
    <property type="entry name" value="EreA/ChaN-like"/>
    <property type="match status" value="1"/>
</dbReference>
<dbReference type="Proteomes" id="UP001288620">
    <property type="component" value="Unassembled WGS sequence"/>
</dbReference>
<protein>
    <submittedName>
        <fullName evidence="1">Uncharacterized protein</fullName>
    </submittedName>
</protein>
<name>A0ABU5LHE6_9GAMM</name>
<evidence type="ECO:0000313" key="1">
    <source>
        <dbReference type="EMBL" id="MDZ7279161.1"/>
    </source>
</evidence>
<keyword evidence="2" id="KW-1185">Reference proteome</keyword>
<comment type="caution">
    <text evidence="1">The sequence shown here is derived from an EMBL/GenBank/DDBJ whole genome shotgun (WGS) entry which is preliminary data.</text>
</comment>
<dbReference type="RefSeq" id="WP_322543043.1">
    <property type="nucleotide sequence ID" value="NZ_JAOBTT010000001.1"/>
</dbReference>
<reference evidence="2" key="1">
    <citation type="submission" date="2023-07" db="EMBL/GenBank/DDBJ databases">
        <title>Structural and functional analysis of rice phyllospheric bacteria for their antimicrobial properties and defense elicitation against blast disease.</title>
        <authorList>
            <person name="Sahu K.P."/>
            <person name="Asharani P."/>
            <person name="Kumar M."/>
            <person name="Reddy B."/>
            <person name="Kumar A."/>
        </authorList>
    </citation>
    <scope>NUCLEOTIDE SEQUENCE [LARGE SCALE GENOMIC DNA]</scope>
    <source>
        <strain evidence="2">OsEp_Plm_30P10</strain>
    </source>
</reference>
<dbReference type="Gene3D" id="3.40.50.11550">
    <property type="match status" value="1"/>
</dbReference>
<organism evidence="1 2">
    <name type="scientific">Pantoea eucrina</name>
    <dbReference type="NCBI Taxonomy" id="472693"/>
    <lineage>
        <taxon>Bacteria</taxon>
        <taxon>Pseudomonadati</taxon>
        <taxon>Pseudomonadota</taxon>
        <taxon>Gammaproteobacteria</taxon>
        <taxon>Enterobacterales</taxon>
        <taxon>Erwiniaceae</taxon>
        <taxon>Pantoea</taxon>
    </lineage>
</organism>
<accession>A0ABU5LHE6</accession>
<sequence>MTINATLSASGNALAASVPAPLFQPVNSPLLNALLTVRSVPDVPPAALPSPPFSLEKVIDGIKNTGPNSTEAFFSERLAKALQTLETRQSWTNAVKNIFIPGHAEAMDEKYRTSLREYQICQDALHIQKLTHWPLTACEKVAELIPPEAARTPADYGYIARVMQKEAATPPRNAHDRPVGDAIKLALAAHDWKGKADAQPKAVAKRSLDAHITSPDGNRPIAKSGHVTQPVQPAHDELEHIRMRLASTTAYVHHADERITVHTALDALHALYKKHRHHLHSAEFHQAARALLARYHLLGPALKLAQQLQDDSADATINAQPVKRSVHEDAFTRALKTIISSRKDTLYKQSQEAYFKEWQSTLTHEERWLQRAGEDAQRAVKTARDNFASADMRYQKAVAHVAVRQLAPVRDVLAKHGIAIAPHNITLRATVAHPVGRYHISTQETVSLASAWLAGTLPNLLRAPDLRLYENGELLQGEIQQRLIRAMPDLPPVESAQFFANPALSDAYHERLMARFDLVTLEADFKGEIQREGHIEGLDIINAFRQGSDDVVAQRVAFSVNTLNGERLEYPLRGWLILENKAGGIVFFNADVDEPHHFFENKRALYAFISKRHLQHGVIAGDGEGQPPLAISAQLHVEKQHQFDIAHFFSQLKDKYNAWDSYQAKLTYTDIDDRDYYSVMRSFSHRLYDYHVANLDSSAELKSAAQNLVYAKKHWQHVTQGKLLNLNAFIAHHIKESKAFTQYLQDKNVLRGNKKFNPDKYFIKLYGNTATFTEYAKNMRRTQGNCINFARDAEIIPEKLFHYPFIEDMTPTTRREFHHKLRQELKSQTVPESDDEHIKYIASLSLIERKQLSHVLSLYFRLNKNDIRQGLDEALIGVYVGDEHEAYLRPLKDTNVAENKVLHDAFITQELASLKYAVLQQQAYNHLSPSETQRLMALINRYPDTSGTGDTLSPLMINGANISGMYVLTFTNRLDRHGQSIARQNYIYTREMFHGRNLFNEKTFMNLLKTDPQVSTSVENWALTKDKKAIHEGIGMINAGLLKIDAMPQKNFNLYQNMLDDRISNTAALTIGHAEVIKDQVVTGINTVLLPVCLAGGPVTMAPCLLTNVGLAVYNVIDAINESQQGDREAAAMSLMFSIADIAGAVNDVMDFIKVARQGIKAFNAMPGGMDNLMRLSQRTHFSSAAEVRAAKENVVRQRRFFHGNHLNQDLSVSVDLSTATPHPMGDKQSAVVWEMAGNYYIRDREYSDDAGLIYKVKFEQGGRRIRLIDPKRPHGPTEKIVWQGRWMKDHSGLLGGDSAYPLIKKAYPLQDNEIDVLVDNINNNILLHQAGYDNYLQVFTALEKNALPPNLKTWVDEQAAILIAQKDMNLNARAIKKLSRLLDSRKGIIPHHEKTAQAVIALRKGAASLEQTELSKTLHVTLALSEAYQLGARQSYTMMQAIYAAFPRFTITEVNKKLLQLLKRPSEVSSELKKTITGIKNDILIKDFLSFDDVDLAIFKMELEQRPSILYPDEIIDGFIKNNLNAHDMSIFMTSKQETLNNLILTMSTTEKRKRIRTLDYTRSAVANYNADEIVALRRYKDYEFLPEFIKNEPRRLFNPASPLNTADEYFNLFDPSTKMRMDSQKLYAEIKPALDASFNRLAREYQDKLRDPSSPWHKIGIHAMTFGVNPPNHYHNTLQNMNVATPENVINDIFSVSDGLIIGELHNTIVSKKFISDNMHSLSHNNVNTIYLEGFAPEYLANDLARFNEKNVMSFRLNNFIEGIDKRHGNNGKAYNLDRIFQDVRIHNLNNPANKIRIVPIDAEVLVIDIHSRTLSGQVNMNPGNDFDQFQVRVAMGNYIMTKAIVEDAPQRHGGKYVALVGAAHVNSHSHSTGASAIGMAPALNVVGMNCEYSAGLQPDTFHVNPPDRGLGHFDVVFTSSVN</sequence>